<dbReference type="Proteomes" id="UP001144372">
    <property type="component" value="Unassembled WGS sequence"/>
</dbReference>
<organism evidence="1 2">
    <name type="scientific">Desulforhabdus amnigena</name>
    <dbReference type="NCBI Taxonomy" id="40218"/>
    <lineage>
        <taxon>Bacteria</taxon>
        <taxon>Pseudomonadati</taxon>
        <taxon>Thermodesulfobacteriota</taxon>
        <taxon>Syntrophobacteria</taxon>
        <taxon>Syntrophobacterales</taxon>
        <taxon>Syntrophobacteraceae</taxon>
        <taxon>Desulforhabdus</taxon>
    </lineage>
</organism>
<proteinExistence type="predicted"/>
<accession>A0A9W6D5T4</accession>
<comment type="caution">
    <text evidence="1">The sequence shown here is derived from an EMBL/GenBank/DDBJ whole genome shotgun (WGS) entry which is preliminary data.</text>
</comment>
<dbReference type="Pfam" id="PF14385">
    <property type="entry name" value="DUF4416"/>
    <property type="match status" value="1"/>
</dbReference>
<dbReference type="EMBL" id="BSDR01000001">
    <property type="protein sequence ID" value="GLI34797.1"/>
    <property type="molecule type" value="Genomic_DNA"/>
</dbReference>
<name>A0A9W6D5T4_9BACT</name>
<evidence type="ECO:0000313" key="1">
    <source>
        <dbReference type="EMBL" id="GLI34797.1"/>
    </source>
</evidence>
<evidence type="ECO:0008006" key="3">
    <source>
        <dbReference type="Google" id="ProtNLM"/>
    </source>
</evidence>
<dbReference type="InterPro" id="IPR025529">
    <property type="entry name" value="DUF4416"/>
</dbReference>
<evidence type="ECO:0000313" key="2">
    <source>
        <dbReference type="Proteomes" id="UP001144372"/>
    </source>
</evidence>
<dbReference type="RefSeq" id="WP_281794204.1">
    <property type="nucleotide sequence ID" value="NZ_BSDR01000001.1"/>
</dbReference>
<keyword evidence="2" id="KW-1185">Reference proteome</keyword>
<gene>
    <name evidence="1" type="ORF">DAMNIGENAA_22300</name>
</gene>
<protein>
    <recommendedName>
        <fullName evidence="3">DUF4416 domain-containing protein</fullName>
    </recommendedName>
</protein>
<dbReference type="AlphaFoldDB" id="A0A9W6D5T4"/>
<reference evidence="1" key="1">
    <citation type="submission" date="2022-12" db="EMBL/GenBank/DDBJ databases">
        <title>Reference genome sequencing for broad-spectrum identification of bacterial and archaeal isolates by mass spectrometry.</title>
        <authorList>
            <person name="Sekiguchi Y."/>
            <person name="Tourlousse D.M."/>
        </authorList>
    </citation>
    <scope>NUCLEOTIDE SEQUENCE</scope>
    <source>
        <strain evidence="1">ASRB1</strain>
    </source>
</reference>
<sequence>MSEPRKPSPAKLMMGILFRDFDLQRRVLKRLCEEFGPMDFLTEPEPFSYTHYYDREMGAGIYRQTVSFLQLAPLESLPDIKFFTNALEKENSLDGRRQINLDPGLLSEERLILATGKNYTHRIHLRDGIYADLTLIYQGGAYQSLPWTYPDYQNPELRHFLGILRMKLAFQRNGRLPRKYITKGENP</sequence>